<name>A0A1H4NRS6_9FLAO</name>
<dbReference type="InterPro" id="IPR005094">
    <property type="entry name" value="Endonuclease_MobA/VirD2"/>
</dbReference>
<proteinExistence type="predicted"/>
<evidence type="ECO:0000313" key="3">
    <source>
        <dbReference type="Proteomes" id="UP000183038"/>
    </source>
</evidence>
<dbReference type="RefSeq" id="WP_074672413.1">
    <property type="nucleotide sequence ID" value="NZ_FNTB01000001.1"/>
</dbReference>
<accession>A0A1H4NRS6</accession>
<dbReference type="OrthoDB" id="3035232at2"/>
<reference evidence="2 3" key="1">
    <citation type="submission" date="2016-10" db="EMBL/GenBank/DDBJ databases">
        <authorList>
            <person name="de Groot N.N."/>
        </authorList>
    </citation>
    <scope>NUCLEOTIDE SEQUENCE [LARGE SCALE GENOMIC DNA]</scope>
    <source>
        <strain evidence="2 3">MAR_2009_71</strain>
    </source>
</reference>
<dbReference type="Pfam" id="PF03432">
    <property type="entry name" value="Relaxase"/>
    <property type="match status" value="1"/>
</dbReference>
<gene>
    <name evidence="2" type="ORF">SAMN05192540_2031</name>
</gene>
<organism evidence="2 3">
    <name type="scientific">Maribacter dokdonensis</name>
    <dbReference type="NCBI Taxonomy" id="320912"/>
    <lineage>
        <taxon>Bacteria</taxon>
        <taxon>Pseudomonadati</taxon>
        <taxon>Bacteroidota</taxon>
        <taxon>Flavobacteriia</taxon>
        <taxon>Flavobacteriales</taxon>
        <taxon>Flavobacteriaceae</taxon>
        <taxon>Maribacter</taxon>
    </lineage>
</organism>
<evidence type="ECO:0000313" key="2">
    <source>
        <dbReference type="EMBL" id="SEB97538.1"/>
    </source>
</evidence>
<evidence type="ECO:0000259" key="1">
    <source>
        <dbReference type="Pfam" id="PF03432"/>
    </source>
</evidence>
<protein>
    <submittedName>
        <fullName evidence="2">Relaxase/Mobilisation nuclease domain-containing protein</fullName>
    </submittedName>
</protein>
<feature type="domain" description="MobA/VirD2-like nuclease" evidence="1">
    <location>
        <begin position="17"/>
        <end position="146"/>
    </location>
</feature>
<dbReference type="AlphaFoldDB" id="A0A1H4NRS6"/>
<sequence length="287" mass="32008">MIGKGKSISHTNASMAYGWNQEKDASVILKEYLAGETPQELTKEFEIIQSMNENCNRNTLSFVLSPTIQDGKKLSKKGLGDISKKFLKQMKLTNRQAIAFVHRDKAHTHIHLYVNRIDFQGKAYPDSFIGKRSNKAARQVAIEMNLKTVQQVQAEKLKPLQKIRSEIRSIHIQVQKKERPKTFDDYIKKMAANKVKVIPSINKGGTLQGFRFEYSGINLKGSEVHRSMSGGKIANEIAANSSGEILKHSDQAVNIAGKTLELSTNMITGLAKKAIEQTITKGIELGI</sequence>
<dbReference type="EMBL" id="FNTB01000001">
    <property type="protein sequence ID" value="SEB97538.1"/>
    <property type="molecule type" value="Genomic_DNA"/>
</dbReference>
<dbReference type="Proteomes" id="UP000183038">
    <property type="component" value="Unassembled WGS sequence"/>
</dbReference>